<protein>
    <submittedName>
        <fullName evidence="1">Uncharacterized protein</fullName>
    </submittedName>
</protein>
<reference evidence="1 2" key="1">
    <citation type="submission" date="2015-01" db="EMBL/GenBank/DDBJ databases">
        <title>Evolution of Trichinella species and genotypes.</title>
        <authorList>
            <person name="Korhonen P.K."/>
            <person name="Edoardo P."/>
            <person name="Giuseppe L.R."/>
            <person name="Gasser R.B."/>
        </authorList>
    </citation>
    <scope>NUCLEOTIDE SEQUENCE [LARGE SCALE GENOMIC DNA]</scope>
    <source>
        <strain evidence="1">ISS1029</strain>
    </source>
</reference>
<evidence type="ECO:0000313" key="2">
    <source>
        <dbReference type="Proteomes" id="UP000055024"/>
    </source>
</evidence>
<dbReference type="AlphaFoldDB" id="A0A0V1H4Z2"/>
<sequence length="535" mass="61794">MKTKRCNMFCVWHFLVMELGNDEIHCYTLKRTNRNDKYWMCAERSKVSRGTLSTNLEATRVVHISAHADSCREDAHAFYKLYQRQELKRLTVWGQVQNMMYNSWARRYLRLSATQSKLQLTAEQTTTKTDSTVYHLLTNDILIFATEAGLRLLAQNCPILIPAVVYSSFMFMRRKLLPVIYWLTVRKGLPTYCRIFQVLHSKAEELGVQLDPAKFVCDFETALILAIQGNFSKPGYRVAISTFAKLLQTETEILKINSGFANGGRFSQIYTEEASSVSADLETSAQFTTYKNVKSAMYRRQGRSFLPLPATHQQLEIPLHWRVTMSDSKFLLYNNQFYLSILSEWMSTIYGFIAGKLTPFVYCLTVRKDIAAYCEIVNNLMLKEAVLGVVLQAQTIICDFETALIPAVQGSFPGVYIQGCYFHFCQAVLRRVTDLGMRTRYIHEAAIKKIVKMLLETAFFSLHDVPAAVELLGRHVTGPVAALFNYFREEWMIPNRLPLWNVYNLNIHTNNHLEGWHFRMNQQEGERHLSIYKLL</sequence>
<evidence type="ECO:0000313" key="1">
    <source>
        <dbReference type="EMBL" id="KRZ05488.1"/>
    </source>
</evidence>
<dbReference type="Proteomes" id="UP000055024">
    <property type="component" value="Unassembled WGS sequence"/>
</dbReference>
<proteinExistence type="predicted"/>
<comment type="caution">
    <text evidence="1">The sequence shown here is derived from an EMBL/GenBank/DDBJ whole genome shotgun (WGS) entry which is preliminary data.</text>
</comment>
<dbReference type="EMBL" id="JYDP01000138">
    <property type="protein sequence ID" value="KRZ05488.1"/>
    <property type="molecule type" value="Genomic_DNA"/>
</dbReference>
<dbReference type="OrthoDB" id="10029846at2759"/>
<name>A0A0V1H4Z2_9BILA</name>
<gene>
    <name evidence="1" type="ORF">T11_9162</name>
</gene>
<keyword evidence="2" id="KW-1185">Reference proteome</keyword>
<organism evidence="1 2">
    <name type="scientific">Trichinella zimbabwensis</name>
    <dbReference type="NCBI Taxonomy" id="268475"/>
    <lineage>
        <taxon>Eukaryota</taxon>
        <taxon>Metazoa</taxon>
        <taxon>Ecdysozoa</taxon>
        <taxon>Nematoda</taxon>
        <taxon>Enoplea</taxon>
        <taxon>Dorylaimia</taxon>
        <taxon>Trichinellida</taxon>
        <taxon>Trichinellidae</taxon>
        <taxon>Trichinella</taxon>
    </lineage>
</organism>
<accession>A0A0V1H4Z2</accession>
<dbReference type="STRING" id="268475.A0A0V1H4Z2"/>